<dbReference type="PANTHER" id="PTHR31933:SF9">
    <property type="entry name" value="O-FUCOSYLTRANSFERASE 2"/>
    <property type="match status" value="1"/>
</dbReference>
<name>A0AA42APQ3_PAPNU</name>
<evidence type="ECO:0000256" key="11">
    <source>
        <dbReference type="ARBA" id="ARBA00030350"/>
    </source>
</evidence>
<feature type="compositionally biased region" description="Low complexity" evidence="12">
    <location>
        <begin position="73"/>
        <end position="87"/>
    </location>
</feature>
<dbReference type="EMBL" id="JAJJMA010196329">
    <property type="protein sequence ID" value="MCL7038982.1"/>
    <property type="molecule type" value="Genomic_DNA"/>
</dbReference>
<dbReference type="Proteomes" id="UP001177140">
    <property type="component" value="Unassembled WGS sequence"/>
</dbReference>
<sequence length="734" mass="82910">MASSSTTSDYNPDVELVEEATHKIRSELVEEEEDLLKFPEIPQIRIPERSEGSSNNSSTNQNAWSSAFHARSHSTTPRSRQSSPRSPAGFRDNFGLLASSASNSNHGSPPLQATRFSNLYNNRSNSSNLNSWNFLKIFGVLLRKNTNQQHQQQRGLGLGLVTNKSKGKTGGGRVWYRKKRVRGLVVIIGLIGFFFLMNWWMLSRLPDDSALNSNHGFSNVNSSSVRGEWSKFGKGKRPQRVLFSRMLALAAHALAEGESKPEPKDLWLEPLLPVSAWKRCAEERNWEPNEGRNGYIIVSANGGMNQQRVAVCNAVTLARLLNSTLIVPKFLFSSVWRDVSQFSDIYQEEHFINYLKPDIRVVKELPVELRSLDLEAIGSIVTDSDIMKEAKPSFYLKHILPVILKNRVVHLIGFGNRLAFDPIPFELQRLRCRCNFHALRFIPKIQESGALLLQRMRQHKPHRGPLDQYLVGPFALNSSMDQNTHPAKKSRYLALHLRFEIDMAAHSMCEFGGGVEEREELEAYRTVHFPALTHLMKTTKLPSAPELRSEGKCPLAPEEAVLMLAALGFKRKTRVYLAGAHIYGGKSRLAALTNLYPNLVTKENLLSSSEIEPFTNYSSQLAALDFIGCAAADAFAMTDSGSQLSSLVTGYRIYYGDGRMPTIRPNKRRFASIFTKNSTIEWREFEERVRKAVKESKQVQERPVARSIYRHPRCPECMCNTTSTDLVSRRLLIN</sequence>
<dbReference type="CDD" id="cd11299">
    <property type="entry name" value="O-FucT_plant"/>
    <property type="match status" value="1"/>
</dbReference>
<proteinExistence type="inferred from homology"/>
<evidence type="ECO:0000256" key="5">
    <source>
        <dbReference type="ARBA" id="ARBA00022692"/>
    </source>
</evidence>
<keyword evidence="3" id="KW-0328">Glycosyltransferase</keyword>
<dbReference type="PANTHER" id="PTHR31933">
    <property type="entry name" value="O-FUCOSYLTRANSFERASE 2-RELATED"/>
    <property type="match status" value="1"/>
</dbReference>
<keyword evidence="6 13" id="KW-1133">Transmembrane helix</keyword>
<keyword evidence="9" id="KW-0294">Fucose metabolism</keyword>
<keyword evidence="10" id="KW-0119">Carbohydrate metabolism</keyword>
<evidence type="ECO:0000256" key="13">
    <source>
        <dbReference type="SAM" id="Phobius"/>
    </source>
</evidence>
<evidence type="ECO:0000313" key="15">
    <source>
        <dbReference type="Proteomes" id="UP001177140"/>
    </source>
</evidence>
<keyword evidence="15" id="KW-1185">Reference proteome</keyword>
<comment type="subcellular location">
    <subcellularLocation>
        <location evidence="1">Membrane</location>
        <topology evidence="1">Single-pass membrane protein</topology>
    </subcellularLocation>
</comment>
<dbReference type="GO" id="GO:0016757">
    <property type="term" value="F:glycosyltransferase activity"/>
    <property type="evidence" value="ECO:0007669"/>
    <property type="project" value="UniProtKB-KW"/>
</dbReference>
<evidence type="ECO:0000256" key="9">
    <source>
        <dbReference type="ARBA" id="ARBA00023253"/>
    </source>
</evidence>
<dbReference type="InterPro" id="IPR024709">
    <property type="entry name" value="FucosylTrfase_pln"/>
</dbReference>
<keyword evidence="7 13" id="KW-0472">Membrane</keyword>
<keyword evidence="8" id="KW-0325">Glycoprotein</keyword>
<dbReference type="InterPro" id="IPR052272">
    <property type="entry name" value="GT106_glycosyltransferase"/>
</dbReference>
<accession>A0AA42APQ3</accession>
<feature type="transmembrane region" description="Helical" evidence="13">
    <location>
        <begin position="183"/>
        <end position="202"/>
    </location>
</feature>
<dbReference type="GO" id="GO:0006004">
    <property type="term" value="P:fucose metabolic process"/>
    <property type="evidence" value="ECO:0007669"/>
    <property type="project" value="UniProtKB-KW"/>
</dbReference>
<comment type="caution">
    <text evidence="14">The sequence shown here is derived from an EMBL/GenBank/DDBJ whole genome shotgun (WGS) entry which is preliminary data.</text>
</comment>
<evidence type="ECO:0000256" key="3">
    <source>
        <dbReference type="ARBA" id="ARBA00022676"/>
    </source>
</evidence>
<evidence type="ECO:0000256" key="6">
    <source>
        <dbReference type="ARBA" id="ARBA00022989"/>
    </source>
</evidence>
<dbReference type="AlphaFoldDB" id="A0AA42APQ3"/>
<protein>
    <recommendedName>
        <fullName evidence="11">O-fucosyltransferase family protein</fullName>
    </recommendedName>
</protein>
<keyword evidence="4" id="KW-0808">Transferase</keyword>
<evidence type="ECO:0000313" key="14">
    <source>
        <dbReference type="EMBL" id="MCL7038982.1"/>
    </source>
</evidence>
<gene>
    <name evidence="14" type="ORF">MKW94_004096</name>
</gene>
<comment type="similarity">
    <text evidence="2">Belongs to the glycosyltransferase GT106 family.</text>
</comment>
<feature type="compositionally biased region" description="Polar residues" evidence="12">
    <location>
        <begin position="52"/>
        <end position="65"/>
    </location>
</feature>
<evidence type="ECO:0000256" key="1">
    <source>
        <dbReference type="ARBA" id="ARBA00004167"/>
    </source>
</evidence>
<dbReference type="InterPro" id="IPR019378">
    <property type="entry name" value="GDP-Fuc_O-FucTrfase"/>
</dbReference>
<dbReference type="Pfam" id="PF10250">
    <property type="entry name" value="O-FucT"/>
    <property type="match status" value="1"/>
</dbReference>
<evidence type="ECO:0000256" key="2">
    <source>
        <dbReference type="ARBA" id="ARBA00007737"/>
    </source>
</evidence>
<evidence type="ECO:0000256" key="12">
    <source>
        <dbReference type="SAM" id="MobiDB-lite"/>
    </source>
</evidence>
<evidence type="ECO:0000256" key="7">
    <source>
        <dbReference type="ARBA" id="ARBA00023136"/>
    </source>
</evidence>
<evidence type="ECO:0000256" key="8">
    <source>
        <dbReference type="ARBA" id="ARBA00023180"/>
    </source>
</evidence>
<dbReference type="GO" id="GO:0016020">
    <property type="term" value="C:membrane"/>
    <property type="evidence" value="ECO:0007669"/>
    <property type="project" value="UniProtKB-SubCell"/>
</dbReference>
<evidence type="ECO:0000256" key="4">
    <source>
        <dbReference type="ARBA" id="ARBA00022679"/>
    </source>
</evidence>
<evidence type="ECO:0000256" key="10">
    <source>
        <dbReference type="ARBA" id="ARBA00023277"/>
    </source>
</evidence>
<feature type="region of interest" description="Disordered" evidence="12">
    <location>
        <begin position="28"/>
        <end position="110"/>
    </location>
</feature>
<keyword evidence="5 13" id="KW-0812">Transmembrane</keyword>
<organism evidence="14 15">
    <name type="scientific">Papaver nudicaule</name>
    <name type="common">Iceland poppy</name>
    <dbReference type="NCBI Taxonomy" id="74823"/>
    <lineage>
        <taxon>Eukaryota</taxon>
        <taxon>Viridiplantae</taxon>
        <taxon>Streptophyta</taxon>
        <taxon>Embryophyta</taxon>
        <taxon>Tracheophyta</taxon>
        <taxon>Spermatophyta</taxon>
        <taxon>Magnoliopsida</taxon>
        <taxon>Ranunculales</taxon>
        <taxon>Papaveraceae</taxon>
        <taxon>Papaveroideae</taxon>
        <taxon>Papaver</taxon>
    </lineage>
</organism>
<reference evidence="14" key="1">
    <citation type="submission" date="2022-03" db="EMBL/GenBank/DDBJ databases">
        <title>A functionally conserved STORR gene fusion in Papaver species that diverged 16.8 million years ago.</title>
        <authorList>
            <person name="Catania T."/>
        </authorList>
    </citation>
    <scope>NUCLEOTIDE SEQUENCE</scope>
    <source>
        <strain evidence="14">S-191538</strain>
    </source>
</reference>